<keyword evidence="2" id="KW-0408">Iron</keyword>
<feature type="transmembrane region" description="Helical" evidence="4">
    <location>
        <begin position="355"/>
        <end position="372"/>
    </location>
</feature>
<protein>
    <submittedName>
        <fullName evidence="7">Uncharacterized protein</fullName>
    </submittedName>
</protein>
<dbReference type="STRING" id="59895.A0A103XWA9"/>
<dbReference type="GO" id="GO:0046872">
    <property type="term" value="F:metal ion binding"/>
    <property type="evidence" value="ECO:0007669"/>
    <property type="project" value="UniProtKB-KW"/>
</dbReference>
<dbReference type="Gene3D" id="2.60.120.330">
    <property type="entry name" value="B-lactam Antibiotic, Isopenicillin N Synthase, Chain"/>
    <property type="match status" value="1"/>
</dbReference>
<evidence type="ECO:0000256" key="3">
    <source>
        <dbReference type="SAM" id="MobiDB-lite"/>
    </source>
</evidence>
<keyword evidence="4" id="KW-0812">Transmembrane</keyword>
<accession>A0A103XWA9</accession>
<evidence type="ECO:0000313" key="8">
    <source>
        <dbReference type="Proteomes" id="UP000243975"/>
    </source>
</evidence>
<evidence type="ECO:0000256" key="4">
    <source>
        <dbReference type="SAM" id="Phobius"/>
    </source>
</evidence>
<keyword evidence="1" id="KW-0479">Metal-binding</keyword>
<dbReference type="Gramene" id="KVH97996">
    <property type="protein sequence ID" value="KVH97996"/>
    <property type="gene ID" value="Ccrd_023806"/>
</dbReference>
<gene>
    <name evidence="7" type="ORF">Ccrd_023806</name>
</gene>
<dbReference type="Pfam" id="PF03171">
    <property type="entry name" value="2OG-FeII_Oxy"/>
    <property type="match status" value="1"/>
</dbReference>
<evidence type="ECO:0000313" key="7">
    <source>
        <dbReference type="EMBL" id="KVH97996.1"/>
    </source>
</evidence>
<feature type="region of interest" description="Disordered" evidence="3">
    <location>
        <begin position="1"/>
        <end position="29"/>
    </location>
</feature>
<dbReference type="InterPro" id="IPR027443">
    <property type="entry name" value="IPNS-like_sf"/>
</dbReference>
<dbReference type="AlphaFoldDB" id="A0A103XWA9"/>
<name>A0A103XWA9_CYNCS</name>
<dbReference type="PANTHER" id="PTHR34945:SF8">
    <property type="entry name" value="DOWNSTREAM TARGET OF AGL15-4"/>
    <property type="match status" value="1"/>
</dbReference>
<keyword evidence="4" id="KW-0472">Membrane</keyword>
<dbReference type="InterPro" id="IPR044861">
    <property type="entry name" value="IPNS-like_FE2OG_OXY"/>
</dbReference>
<evidence type="ECO:0000259" key="5">
    <source>
        <dbReference type="Pfam" id="PF03171"/>
    </source>
</evidence>
<dbReference type="EMBL" id="LEKV01003814">
    <property type="protein sequence ID" value="KVH97996.1"/>
    <property type="molecule type" value="Genomic_DNA"/>
</dbReference>
<evidence type="ECO:0000256" key="1">
    <source>
        <dbReference type="ARBA" id="ARBA00022723"/>
    </source>
</evidence>
<dbReference type="PANTHER" id="PTHR34945">
    <property type="entry name" value="2-OXOGLUTARATE (2OG) AND FE(II)-DEPENDENT OXYGENASE SUPERFAMILY PROTEIN"/>
    <property type="match status" value="1"/>
</dbReference>
<keyword evidence="8" id="KW-1185">Reference proteome</keyword>
<dbReference type="Pfam" id="PF14226">
    <property type="entry name" value="DIOX_N"/>
    <property type="match status" value="1"/>
</dbReference>
<sequence length="373" mass="42452">MANSPESSHNIPLDFRAPPPSPVASGRRSSVANDEILTEFLHRSLRVPDLVLPDRVFPRQNSKIQNLPKLDFEVLKFSGLSEGQNFAEIIEVIAQTGCFELVNHGISDQLLSSVSNSGAGVFQLPPEKKSVVLRSAERLYGFVEFHGDEKEPSEEFVWCRDDSLKSEMEEVWPIQYSNFSEKMENLMSQIENISETLLKLFLDAATPKSRFDDDETREKEIAGSICYLYKHCQNTDSKSNDDQYMNSLRYDVIRMLIRGSEHPHTLCFHVCNGSSEFHVYSKKGWVSFSPDNNALVITIGDLLQTWSEGKYKHVIGRPIFKGEFEDCISMAFLYTPPNPIPKSQLENTISLGKQLLFLLILTLLCNLFFYIFT</sequence>
<feature type="compositionally biased region" description="Polar residues" evidence="3">
    <location>
        <begin position="1"/>
        <end position="10"/>
    </location>
</feature>
<keyword evidence="4" id="KW-1133">Transmembrane helix</keyword>
<evidence type="ECO:0000256" key="2">
    <source>
        <dbReference type="ARBA" id="ARBA00023004"/>
    </source>
</evidence>
<dbReference type="OrthoDB" id="1928184at2759"/>
<feature type="domain" description="Isopenicillin N synthase-like Fe(2+) 2OG dioxygenase" evidence="5">
    <location>
        <begin position="274"/>
        <end position="314"/>
    </location>
</feature>
<dbReference type="OMA" id="LCIRKHR"/>
<organism evidence="7 8">
    <name type="scientific">Cynara cardunculus var. scolymus</name>
    <name type="common">Globe artichoke</name>
    <name type="synonym">Cynara scolymus</name>
    <dbReference type="NCBI Taxonomy" id="59895"/>
    <lineage>
        <taxon>Eukaryota</taxon>
        <taxon>Viridiplantae</taxon>
        <taxon>Streptophyta</taxon>
        <taxon>Embryophyta</taxon>
        <taxon>Tracheophyta</taxon>
        <taxon>Spermatophyta</taxon>
        <taxon>Magnoliopsida</taxon>
        <taxon>eudicotyledons</taxon>
        <taxon>Gunneridae</taxon>
        <taxon>Pentapetalae</taxon>
        <taxon>asterids</taxon>
        <taxon>campanulids</taxon>
        <taxon>Asterales</taxon>
        <taxon>Asteraceae</taxon>
        <taxon>Carduoideae</taxon>
        <taxon>Cardueae</taxon>
        <taxon>Carduinae</taxon>
        <taxon>Cynara</taxon>
    </lineage>
</organism>
<reference evidence="7 8" key="1">
    <citation type="journal article" date="2016" name="Sci. Rep.">
        <title>The genome sequence of the outbreeding globe artichoke constructed de novo incorporating a phase-aware low-pass sequencing strategy of F1 progeny.</title>
        <authorList>
            <person name="Scaglione D."/>
            <person name="Reyes-Chin-Wo S."/>
            <person name="Acquadro A."/>
            <person name="Froenicke L."/>
            <person name="Portis E."/>
            <person name="Beitel C."/>
            <person name="Tirone M."/>
            <person name="Mauro R."/>
            <person name="Lo Monaco A."/>
            <person name="Mauromicale G."/>
            <person name="Faccioli P."/>
            <person name="Cattivelli L."/>
            <person name="Rieseberg L."/>
            <person name="Michelmore R."/>
            <person name="Lanteri S."/>
        </authorList>
    </citation>
    <scope>NUCLEOTIDE SEQUENCE [LARGE SCALE GENOMIC DNA]</scope>
    <source>
        <strain evidence="7">2C</strain>
    </source>
</reference>
<dbReference type="SUPFAM" id="SSF51197">
    <property type="entry name" value="Clavaminate synthase-like"/>
    <property type="match status" value="1"/>
</dbReference>
<feature type="domain" description="Non-haem dioxygenase N-terminal" evidence="6">
    <location>
        <begin position="68"/>
        <end position="154"/>
    </location>
</feature>
<dbReference type="InterPro" id="IPR026992">
    <property type="entry name" value="DIOX_N"/>
</dbReference>
<dbReference type="Proteomes" id="UP000243975">
    <property type="component" value="Unassembled WGS sequence"/>
</dbReference>
<evidence type="ECO:0000259" key="6">
    <source>
        <dbReference type="Pfam" id="PF14226"/>
    </source>
</evidence>
<proteinExistence type="predicted"/>
<comment type="caution">
    <text evidence="7">The sequence shown here is derived from an EMBL/GenBank/DDBJ whole genome shotgun (WGS) entry which is preliminary data.</text>
</comment>